<dbReference type="Pfam" id="PF22998">
    <property type="entry name" value="GNAT_LYC1-like"/>
    <property type="match status" value="1"/>
</dbReference>
<sequence>MAVDCRVHNWPTRQSDVGTLGTPNYGRHNVELKSNVLYILRLVSEIDETAARLPSNAAKRPAEEIYEEQARCLKTILQAAHAEASEWKLEVFKQWDPSPLVSGLLARGGLEHTVV</sequence>
<dbReference type="Proteomes" id="UP000800038">
    <property type="component" value="Unassembled WGS sequence"/>
</dbReference>
<protein>
    <recommendedName>
        <fullName evidence="1">LYC1 C-terminal domain-containing protein</fullName>
    </recommendedName>
</protein>
<organism evidence="2 3">
    <name type="scientific">Clathrospora elynae</name>
    <dbReference type="NCBI Taxonomy" id="706981"/>
    <lineage>
        <taxon>Eukaryota</taxon>
        <taxon>Fungi</taxon>
        <taxon>Dikarya</taxon>
        <taxon>Ascomycota</taxon>
        <taxon>Pezizomycotina</taxon>
        <taxon>Dothideomycetes</taxon>
        <taxon>Pleosporomycetidae</taxon>
        <taxon>Pleosporales</taxon>
        <taxon>Diademaceae</taxon>
        <taxon>Clathrospora</taxon>
    </lineage>
</organism>
<evidence type="ECO:0000313" key="3">
    <source>
        <dbReference type="Proteomes" id="UP000800038"/>
    </source>
</evidence>
<gene>
    <name evidence="2" type="ORF">EJ02DRAFT_70172</name>
</gene>
<reference evidence="2" key="1">
    <citation type="journal article" date="2020" name="Stud. Mycol.">
        <title>101 Dothideomycetes genomes: a test case for predicting lifestyles and emergence of pathogens.</title>
        <authorList>
            <person name="Haridas S."/>
            <person name="Albert R."/>
            <person name="Binder M."/>
            <person name="Bloem J."/>
            <person name="Labutti K."/>
            <person name="Salamov A."/>
            <person name="Andreopoulos B."/>
            <person name="Baker S."/>
            <person name="Barry K."/>
            <person name="Bills G."/>
            <person name="Bluhm B."/>
            <person name="Cannon C."/>
            <person name="Castanera R."/>
            <person name="Culley D."/>
            <person name="Daum C."/>
            <person name="Ezra D."/>
            <person name="Gonzalez J."/>
            <person name="Henrissat B."/>
            <person name="Kuo A."/>
            <person name="Liang C."/>
            <person name="Lipzen A."/>
            <person name="Lutzoni F."/>
            <person name="Magnuson J."/>
            <person name="Mondo S."/>
            <person name="Nolan M."/>
            <person name="Ohm R."/>
            <person name="Pangilinan J."/>
            <person name="Park H.-J."/>
            <person name="Ramirez L."/>
            <person name="Alfaro M."/>
            <person name="Sun H."/>
            <person name="Tritt A."/>
            <person name="Yoshinaga Y."/>
            <person name="Zwiers L.-H."/>
            <person name="Turgeon B."/>
            <person name="Goodwin S."/>
            <person name="Spatafora J."/>
            <person name="Crous P."/>
            <person name="Grigoriev I."/>
        </authorList>
    </citation>
    <scope>NUCLEOTIDE SEQUENCE</scope>
    <source>
        <strain evidence="2">CBS 161.51</strain>
    </source>
</reference>
<dbReference type="EMBL" id="ML976163">
    <property type="protein sequence ID" value="KAF1936902.1"/>
    <property type="molecule type" value="Genomic_DNA"/>
</dbReference>
<keyword evidence="3" id="KW-1185">Reference proteome</keyword>
<dbReference type="OrthoDB" id="2020070at2759"/>
<name>A0A6A5SA43_9PLEO</name>
<dbReference type="InterPro" id="IPR055100">
    <property type="entry name" value="GNAT_LYC1-like"/>
</dbReference>
<proteinExistence type="predicted"/>
<evidence type="ECO:0000313" key="2">
    <source>
        <dbReference type="EMBL" id="KAF1936902.1"/>
    </source>
</evidence>
<evidence type="ECO:0000259" key="1">
    <source>
        <dbReference type="Pfam" id="PF22998"/>
    </source>
</evidence>
<feature type="domain" description="LYC1 C-terminal" evidence="1">
    <location>
        <begin position="28"/>
        <end position="115"/>
    </location>
</feature>
<accession>A0A6A5SA43</accession>
<dbReference type="AlphaFoldDB" id="A0A6A5SA43"/>